<feature type="transmembrane region" description="Helical" evidence="1">
    <location>
        <begin position="256"/>
        <end position="289"/>
    </location>
</feature>
<dbReference type="eggNOG" id="ENOG502SNJQ">
    <property type="taxonomic scope" value="Eukaryota"/>
</dbReference>
<dbReference type="PANTHER" id="PTHR34414">
    <property type="entry name" value="HET DOMAIN-CONTAINING PROTEIN-RELATED"/>
    <property type="match status" value="1"/>
</dbReference>
<name>S3D4L5_OPHP1</name>
<dbReference type="AlphaFoldDB" id="S3D4L5"/>
<keyword evidence="1" id="KW-0472">Membrane</keyword>
<evidence type="ECO:0000313" key="3">
    <source>
        <dbReference type="Proteomes" id="UP000016923"/>
    </source>
</evidence>
<evidence type="ECO:0008006" key="4">
    <source>
        <dbReference type="Google" id="ProtNLM"/>
    </source>
</evidence>
<dbReference type="HOGENOM" id="CLU_043687_0_0_1"/>
<keyword evidence="1" id="KW-1133">Transmembrane helix</keyword>
<dbReference type="Proteomes" id="UP000016923">
    <property type="component" value="Unassembled WGS sequence"/>
</dbReference>
<dbReference type="OMA" id="WHASRWF"/>
<evidence type="ECO:0000313" key="2">
    <source>
        <dbReference type="EMBL" id="EPE08330.1"/>
    </source>
</evidence>
<feature type="transmembrane region" description="Helical" evidence="1">
    <location>
        <begin position="214"/>
        <end position="236"/>
    </location>
</feature>
<gene>
    <name evidence="2" type="ORF">F503_01113</name>
</gene>
<reference evidence="2 3" key="1">
    <citation type="journal article" date="2013" name="BMC Genomics">
        <title>The genome and transcriptome of the pine saprophyte Ophiostoma piceae, and a comparison with the bark beetle-associated pine pathogen Grosmannia clavigera.</title>
        <authorList>
            <person name="Haridas S."/>
            <person name="Wang Y."/>
            <person name="Lim L."/>
            <person name="Massoumi Alamouti S."/>
            <person name="Jackman S."/>
            <person name="Docking R."/>
            <person name="Robertson G."/>
            <person name="Birol I."/>
            <person name="Bohlmann J."/>
            <person name="Breuil C."/>
        </authorList>
    </citation>
    <scope>NUCLEOTIDE SEQUENCE [LARGE SCALE GENOMIC DNA]</scope>
    <source>
        <strain evidence="2 3">UAMH 11346</strain>
    </source>
</reference>
<dbReference type="PANTHER" id="PTHR34414:SF1">
    <property type="entry name" value="SUBTILISIN-LIKE SERINE PROTEASE"/>
    <property type="match status" value="1"/>
</dbReference>
<proteinExistence type="predicted"/>
<keyword evidence="3" id="KW-1185">Reference proteome</keyword>
<dbReference type="Pfam" id="PF20246">
    <property type="entry name" value="DUF6601"/>
    <property type="match status" value="1"/>
</dbReference>
<accession>S3D4L5</accession>
<keyword evidence="1" id="KW-0812">Transmembrane</keyword>
<evidence type="ECO:0000256" key="1">
    <source>
        <dbReference type="SAM" id="Phobius"/>
    </source>
</evidence>
<dbReference type="VEuPathDB" id="FungiDB:F503_01113"/>
<dbReference type="EMBL" id="KE148149">
    <property type="protein sequence ID" value="EPE08330.1"/>
    <property type="molecule type" value="Genomic_DNA"/>
</dbReference>
<dbReference type="OrthoDB" id="5052217at2759"/>
<dbReference type="InterPro" id="IPR046536">
    <property type="entry name" value="DUF6601"/>
</dbReference>
<protein>
    <recommendedName>
        <fullName evidence="4">Subtilisin-like serine protease</fullName>
    </recommendedName>
</protein>
<sequence>MAPFKFPSTDAFDKLDDKSIPANAMEQLQNELACVVLDELYPHLDLVARKSGSHIDPLHVHAAKGRSIVVFEHARLHLVWHLNKVFLKPIPACLLRESFWSANMEAGGQMQRQAVGFMRTYAFLIQHQSDFAIAQREGLLPPAGRLTFAGFEAFIKAFRHAPDDEVSLRWHFGQLRLNWLDWAVRIFRPHIPKQYGGMLRQFYYEEQFHQTRQFLYEFGAQLLAVFAAVSLILSAIQVALAAKPDNPWTGFAPTSAWFSVVVIIFLVATVVLVGTVSCVVLMVQIGYGLRSRGRRVL</sequence>
<organism evidence="2 3">
    <name type="scientific">Ophiostoma piceae (strain UAMH 11346)</name>
    <name type="common">Sap stain fungus</name>
    <dbReference type="NCBI Taxonomy" id="1262450"/>
    <lineage>
        <taxon>Eukaryota</taxon>
        <taxon>Fungi</taxon>
        <taxon>Dikarya</taxon>
        <taxon>Ascomycota</taxon>
        <taxon>Pezizomycotina</taxon>
        <taxon>Sordariomycetes</taxon>
        <taxon>Sordariomycetidae</taxon>
        <taxon>Ophiostomatales</taxon>
        <taxon>Ophiostomataceae</taxon>
        <taxon>Ophiostoma</taxon>
    </lineage>
</organism>
<dbReference type="STRING" id="1262450.S3D4L5"/>